<dbReference type="PROSITE" id="PS50001">
    <property type="entry name" value="SH2"/>
    <property type="match status" value="1"/>
</dbReference>
<keyword evidence="18" id="KW-1185">Reference proteome</keyword>
<keyword evidence="4 13" id="KW-0547">Nucleotide-binding</keyword>
<feature type="domain" description="Protein kinase" evidence="17">
    <location>
        <begin position="223"/>
        <end position="489"/>
    </location>
</feature>
<comment type="catalytic activity">
    <reaction evidence="10 14">
        <text>L-tyrosyl-[protein] + ATP = O-phospho-L-tyrosyl-[protein] + ADP + H(+)</text>
        <dbReference type="Rhea" id="RHEA:10596"/>
        <dbReference type="Rhea" id="RHEA-COMP:10136"/>
        <dbReference type="Rhea" id="RHEA-COMP:20101"/>
        <dbReference type="ChEBI" id="CHEBI:15378"/>
        <dbReference type="ChEBI" id="CHEBI:30616"/>
        <dbReference type="ChEBI" id="CHEBI:46858"/>
        <dbReference type="ChEBI" id="CHEBI:61978"/>
        <dbReference type="ChEBI" id="CHEBI:456216"/>
        <dbReference type="EC" id="2.7.10.2"/>
    </reaction>
</comment>
<evidence type="ECO:0000256" key="5">
    <source>
        <dbReference type="ARBA" id="ARBA00022777"/>
    </source>
</evidence>
<dbReference type="CDD" id="cd11846">
    <property type="entry name" value="SH3_Srms"/>
    <property type="match status" value="1"/>
</dbReference>
<evidence type="ECO:0000256" key="1">
    <source>
        <dbReference type="ARBA" id="ARBA00004308"/>
    </source>
</evidence>
<dbReference type="GO" id="GO:0050793">
    <property type="term" value="P:regulation of developmental process"/>
    <property type="evidence" value="ECO:0007669"/>
    <property type="project" value="UniProtKB-ARBA"/>
</dbReference>
<dbReference type="Xenbase" id="XB-GENE-29080711">
    <property type="gene designation" value="LOC100491469"/>
</dbReference>
<dbReference type="InterPro" id="IPR011009">
    <property type="entry name" value="Kinase-like_dom_sf"/>
</dbReference>
<dbReference type="InterPro" id="IPR050198">
    <property type="entry name" value="Non-receptor_tyrosine_kinases"/>
</dbReference>
<evidence type="ECO:0000256" key="11">
    <source>
        <dbReference type="PROSITE-ProRule" id="PRU00191"/>
    </source>
</evidence>
<dbReference type="InterPro" id="IPR008266">
    <property type="entry name" value="Tyr_kinase_AS"/>
</dbReference>
<dbReference type="Pfam" id="PF07714">
    <property type="entry name" value="PK_Tyr_Ser-Thr"/>
    <property type="match status" value="1"/>
</dbReference>
<evidence type="ECO:0000256" key="2">
    <source>
        <dbReference type="ARBA" id="ARBA00022443"/>
    </source>
</evidence>
<evidence type="ECO:0000256" key="9">
    <source>
        <dbReference type="ARBA" id="ARBA00023137"/>
    </source>
</evidence>
<keyword evidence="3 14" id="KW-0808">Transferase</keyword>
<evidence type="ECO:0000256" key="3">
    <source>
        <dbReference type="ARBA" id="ARBA00022679"/>
    </source>
</evidence>
<dbReference type="SMART" id="SM00252">
    <property type="entry name" value="SH2"/>
    <property type="match status" value="1"/>
</dbReference>
<evidence type="ECO:0000313" key="19">
    <source>
        <dbReference type="RefSeq" id="XP_031750439.1"/>
    </source>
</evidence>
<dbReference type="SUPFAM" id="SSF55550">
    <property type="entry name" value="SH2 domain"/>
    <property type="match status" value="1"/>
</dbReference>
<evidence type="ECO:0000256" key="12">
    <source>
        <dbReference type="PROSITE-ProRule" id="PRU00192"/>
    </source>
</evidence>
<evidence type="ECO:0000256" key="13">
    <source>
        <dbReference type="PROSITE-ProRule" id="PRU10141"/>
    </source>
</evidence>
<dbReference type="SMART" id="SM00219">
    <property type="entry name" value="TyrKc"/>
    <property type="match status" value="1"/>
</dbReference>
<evidence type="ECO:0000256" key="4">
    <source>
        <dbReference type="ARBA" id="ARBA00022741"/>
    </source>
</evidence>
<keyword evidence="2 12" id="KW-0728">SH3 domain</keyword>
<dbReference type="PRINTS" id="PR00401">
    <property type="entry name" value="SH2DOMAIN"/>
</dbReference>
<evidence type="ECO:0000256" key="6">
    <source>
        <dbReference type="ARBA" id="ARBA00022840"/>
    </source>
</evidence>
<sequence>MESFLREHLPCFNCLWDRIWPPKRSGVYVSTVDLVIQDNYPSRTDRVTALYSFNARSTHELTIEQGEELCMISDEGEYILARKLTGNMESGLVPASYVAQSSLPGGHYTIQEPWYMEVASRNDAERLLFSSPNAHGSFLVRPSDSTPGHYSLSVRNEDKVSHFCISVSPGGQFYIQNEKVFASIEKLVNFYKTNWKLIKSPLLKPCVWVAYQRDQWERPRSEFKLVRQLGAGNFGEVWEGLWNNKDKVAIKTFKQDNINESDFKKEVNALKTLCHKNLIQLYAVCSVGEPVYIVTELMSKGSLLQFLRGTEGRHLTAGSFMHIISQVAEGMVFLEKEHVVHRDLAARNVLVGEKLVCKVADFGLARILKDDLYSLQGNIKIPIKWTAPEVLTRSIYSTKSDVWSYGIVMYEVYMLGQMPYQGEPQNTKGTNIFNQARRIFKESLLLGVPCSPNAAPAEVMATGQGNGISINVFTNGAAQLVSQIRSRHR</sequence>
<evidence type="ECO:0000256" key="10">
    <source>
        <dbReference type="ARBA" id="ARBA00051245"/>
    </source>
</evidence>
<evidence type="ECO:0000259" key="17">
    <source>
        <dbReference type="PROSITE" id="PS50011"/>
    </source>
</evidence>
<keyword evidence="9 14" id="KW-0829">Tyrosine-protein kinase</keyword>
<dbReference type="InterPro" id="IPR001452">
    <property type="entry name" value="SH3_domain"/>
</dbReference>
<dbReference type="PANTHER" id="PTHR24418">
    <property type="entry name" value="TYROSINE-PROTEIN KINASE"/>
    <property type="match status" value="1"/>
</dbReference>
<dbReference type="AGR" id="Xenbase:XB-GENE-29080711"/>
<dbReference type="PROSITE" id="PS50011">
    <property type="entry name" value="PROTEIN_KINASE_DOM"/>
    <property type="match status" value="1"/>
</dbReference>
<dbReference type="GO" id="GO:0005524">
    <property type="term" value="F:ATP binding"/>
    <property type="evidence" value="ECO:0007669"/>
    <property type="project" value="UniProtKB-UniRule"/>
</dbReference>
<evidence type="ECO:0000313" key="20">
    <source>
        <dbReference type="Xenbase" id="XB-GENE-29080711"/>
    </source>
</evidence>
<reference evidence="19" key="1">
    <citation type="submission" date="2025-08" db="UniProtKB">
        <authorList>
            <consortium name="RefSeq"/>
        </authorList>
    </citation>
    <scope>IDENTIFICATION</scope>
    <source>
        <strain evidence="19">Nigerian</strain>
        <tissue evidence="19">Liver and blood</tissue>
    </source>
</reference>
<evidence type="ECO:0000259" key="16">
    <source>
        <dbReference type="PROSITE" id="PS50002"/>
    </source>
</evidence>
<dbReference type="Pfam" id="PF00017">
    <property type="entry name" value="SH2"/>
    <property type="match status" value="1"/>
</dbReference>
<dbReference type="OrthoDB" id="28230at2759"/>
<dbReference type="RefSeq" id="XP_031750439.1">
    <property type="nucleotide sequence ID" value="XM_031894579.1"/>
</dbReference>
<keyword evidence="7 11" id="KW-0727">SH2 domain</keyword>
<dbReference type="InterPro" id="IPR020635">
    <property type="entry name" value="Tyr_kinase_cat_dom"/>
</dbReference>
<feature type="domain" description="SH2" evidence="15">
    <location>
        <begin position="114"/>
        <end position="206"/>
    </location>
</feature>
<dbReference type="Gene3D" id="1.10.510.10">
    <property type="entry name" value="Transferase(Phosphotransferase) domain 1"/>
    <property type="match status" value="1"/>
</dbReference>
<dbReference type="PROSITE" id="PS00107">
    <property type="entry name" value="PROTEIN_KINASE_ATP"/>
    <property type="match status" value="1"/>
</dbReference>
<dbReference type="GO" id="GO:0007169">
    <property type="term" value="P:cell surface receptor protein tyrosine kinase signaling pathway"/>
    <property type="evidence" value="ECO:0000318"/>
    <property type="project" value="GO_Central"/>
</dbReference>
<dbReference type="GO" id="GO:0030182">
    <property type="term" value="P:neuron differentiation"/>
    <property type="evidence" value="ECO:0007669"/>
    <property type="project" value="UniProtKB-ARBA"/>
</dbReference>
<keyword evidence="6 13" id="KW-0067">ATP-binding</keyword>
<keyword evidence="8" id="KW-0472">Membrane</keyword>
<dbReference type="InterPro" id="IPR000980">
    <property type="entry name" value="SH2"/>
</dbReference>
<dbReference type="InterPro" id="IPR000719">
    <property type="entry name" value="Prot_kinase_dom"/>
</dbReference>
<dbReference type="GO" id="GO:0005102">
    <property type="term" value="F:signaling receptor binding"/>
    <property type="evidence" value="ECO:0000318"/>
    <property type="project" value="GO_Central"/>
</dbReference>
<dbReference type="SMART" id="SM00326">
    <property type="entry name" value="SH3"/>
    <property type="match status" value="1"/>
</dbReference>
<dbReference type="GO" id="GO:0012505">
    <property type="term" value="C:endomembrane system"/>
    <property type="evidence" value="ECO:0007669"/>
    <property type="project" value="UniProtKB-SubCell"/>
</dbReference>
<dbReference type="InterPro" id="IPR036860">
    <property type="entry name" value="SH2_dom_sf"/>
</dbReference>
<dbReference type="Gene3D" id="3.30.200.20">
    <property type="entry name" value="Phosphorylase Kinase, domain 1"/>
    <property type="match status" value="1"/>
</dbReference>
<dbReference type="EC" id="2.7.10.2" evidence="14"/>
<dbReference type="OMA" id="TIYARMY"/>
<evidence type="ECO:0000259" key="15">
    <source>
        <dbReference type="PROSITE" id="PS50001"/>
    </source>
</evidence>
<organism evidence="18 19">
    <name type="scientific">Xenopus tropicalis</name>
    <name type="common">Western clawed frog</name>
    <name type="synonym">Silurana tropicalis</name>
    <dbReference type="NCBI Taxonomy" id="8364"/>
    <lineage>
        <taxon>Eukaryota</taxon>
        <taxon>Metazoa</taxon>
        <taxon>Chordata</taxon>
        <taxon>Craniata</taxon>
        <taxon>Vertebrata</taxon>
        <taxon>Euteleostomi</taxon>
        <taxon>Amphibia</taxon>
        <taxon>Batrachia</taxon>
        <taxon>Anura</taxon>
        <taxon>Pipoidea</taxon>
        <taxon>Pipidae</taxon>
        <taxon>Xenopodinae</taxon>
        <taxon>Xenopus</taxon>
        <taxon>Silurana</taxon>
    </lineage>
</organism>
<dbReference type="Proteomes" id="UP000008143">
    <property type="component" value="Chromosome 10"/>
</dbReference>
<dbReference type="Gene3D" id="2.30.30.40">
    <property type="entry name" value="SH3 Domains"/>
    <property type="match status" value="1"/>
</dbReference>
<keyword evidence="5 14" id="KW-0418">Kinase</keyword>
<dbReference type="GO" id="GO:0005886">
    <property type="term" value="C:plasma membrane"/>
    <property type="evidence" value="ECO:0000318"/>
    <property type="project" value="GO_Central"/>
</dbReference>
<proteinExistence type="inferred from homology"/>
<dbReference type="PROSITE" id="PS50002">
    <property type="entry name" value="SH3"/>
    <property type="match status" value="1"/>
</dbReference>
<dbReference type="KEGG" id="xtr:100491469"/>
<comment type="similarity">
    <text evidence="14">Belongs to the protein kinase superfamily. Tyr protein kinase family.</text>
</comment>
<dbReference type="SUPFAM" id="SSF56112">
    <property type="entry name" value="Protein kinase-like (PK-like)"/>
    <property type="match status" value="1"/>
</dbReference>
<accession>A0A8J1IXV9</accession>
<dbReference type="PRINTS" id="PR00109">
    <property type="entry name" value="TYRKINASE"/>
</dbReference>
<dbReference type="GeneID" id="100491469"/>
<dbReference type="Gene3D" id="3.30.505.10">
    <property type="entry name" value="SH2 domain"/>
    <property type="match status" value="1"/>
</dbReference>
<feature type="binding site" evidence="13">
    <location>
        <position position="251"/>
    </location>
    <ligand>
        <name>ATP</name>
        <dbReference type="ChEBI" id="CHEBI:30616"/>
    </ligand>
</feature>
<dbReference type="FunFam" id="1.10.510.10:FF:001512">
    <property type="entry name" value="Receptor tyrosine-protein kinase erbB-2"/>
    <property type="match status" value="1"/>
</dbReference>
<dbReference type="AlphaFoldDB" id="A0A8J1IXV9"/>
<evidence type="ECO:0000256" key="7">
    <source>
        <dbReference type="ARBA" id="ARBA00022999"/>
    </source>
</evidence>
<protein>
    <recommendedName>
        <fullName evidence="14">Tyrosine-protein kinase</fullName>
        <ecNumber evidence="14">2.7.10.2</ecNumber>
    </recommendedName>
</protein>
<dbReference type="GO" id="GO:0004715">
    <property type="term" value="F:non-membrane spanning protein tyrosine kinase activity"/>
    <property type="evidence" value="ECO:0000318"/>
    <property type="project" value="GO_Central"/>
</dbReference>
<dbReference type="SUPFAM" id="SSF50044">
    <property type="entry name" value="SH3-domain"/>
    <property type="match status" value="1"/>
</dbReference>
<evidence type="ECO:0000256" key="8">
    <source>
        <dbReference type="ARBA" id="ARBA00023136"/>
    </source>
</evidence>
<evidence type="ECO:0000256" key="14">
    <source>
        <dbReference type="RuleBase" id="RU362096"/>
    </source>
</evidence>
<dbReference type="FunFam" id="3.30.200.20:FF:000053">
    <property type="entry name" value="Tyrosine-protein kinase"/>
    <property type="match status" value="1"/>
</dbReference>
<dbReference type="InterPro" id="IPR001245">
    <property type="entry name" value="Ser-Thr/Tyr_kinase_cat_dom"/>
</dbReference>
<dbReference type="PROSITE" id="PS00109">
    <property type="entry name" value="PROTEIN_KINASE_TYR"/>
    <property type="match status" value="1"/>
</dbReference>
<dbReference type="InterPro" id="IPR036028">
    <property type="entry name" value="SH3-like_dom_sf"/>
</dbReference>
<dbReference type="InterPro" id="IPR017441">
    <property type="entry name" value="Protein_kinase_ATP_BS"/>
</dbReference>
<dbReference type="GO" id="GO:0030154">
    <property type="term" value="P:cell differentiation"/>
    <property type="evidence" value="ECO:0000318"/>
    <property type="project" value="GO_Central"/>
</dbReference>
<comment type="subcellular location">
    <subcellularLocation>
        <location evidence="1">Endomembrane system</location>
    </subcellularLocation>
</comment>
<evidence type="ECO:0000313" key="18">
    <source>
        <dbReference type="Proteomes" id="UP000008143"/>
    </source>
</evidence>
<dbReference type="GO" id="GO:0048468">
    <property type="term" value="P:cell development"/>
    <property type="evidence" value="ECO:0007669"/>
    <property type="project" value="UniProtKB-ARBA"/>
</dbReference>
<gene>
    <name evidence="19 20" type="primary">LOC100491469</name>
</gene>
<name>A0A8J1IXV9_XENTR</name>
<feature type="domain" description="SH3" evidence="16">
    <location>
        <begin position="42"/>
        <end position="103"/>
    </location>
</feature>